<comment type="caution">
    <text evidence="1">The sequence shown here is derived from an EMBL/GenBank/DDBJ whole genome shotgun (WGS) entry which is preliminary data.</text>
</comment>
<name>A0ACC0HD87_9ERIC</name>
<organism evidence="1 2">
    <name type="scientific">Camellia lanceoleosa</name>
    <dbReference type="NCBI Taxonomy" id="1840588"/>
    <lineage>
        <taxon>Eukaryota</taxon>
        <taxon>Viridiplantae</taxon>
        <taxon>Streptophyta</taxon>
        <taxon>Embryophyta</taxon>
        <taxon>Tracheophyta</taxon>
        <taxon>Spermatophyta</taxon>
        <taxon>Magnoliopsida</taxon>
        <taxon>eudicotyledons</taxon>
        <taxon>Gunneridae</taxon>
        <taxon>Pentapetalae</taxon>
        <taxon>asterids</taxon>
        <taxon>Ericales</taxon>
        <taxon>Theaceae</taxon>
        <taxon>Camellia</taxon>
    </lineage>
</organism>
<reference evidence="1 2" key="1">
    <citation type="journal article" date="2022" name="Plant J.">
        <title>Chromosome-level genome of Camellia lanceoleosa provides a valuable resource for understanding genome evolution and self-incompatibility.</title>
        <authorList>
            <person name="Gong W."/>
            <person name="Xiao S."/>
            <person name="Wang L."/>
            <person name="Liao Z."/>
            <person name="Chang Y."/>
            <person name="Mo W."/>
            <person name="Hu G."/>
            <person name="Li W."/>
            <person name="Zhao G."/>
            <person name="Zhu H."/>
            <person name="Hu X."/>
            <person name="Ji K."/>
            <person name="Xiang X."/>
            <person name="Song Q."/>
            <person name="Yuan D."/>
            <person name="Jin S."/>
            <person name="Zhang L."/>
        </authorList>
    </citation>
    <scope>NUCLEOTIDE SEQUENCE [LARGE SCALE GENOMIC DNA]</scope>
    <source>
        <strain evidence="1">SQ_2022a</strain>
    </source>
</reference>
<proteinExistence type="predicted"/>
<protein>
    <submittedName>
        <fullName evidence="1">Uncharacterized protein</fullName>
    </submittedName>
</protein>
<keyword evidence="2" id="KW-1185">Reference proteome</keyword>
<dbReference type="Proteomes" id="UP001060215">
    <property type="component" value="Chromosome 5"/>
</dbReference>
<gene>
    <name evidence="1" type="ORF">LOK49_LG06G01620</name>
</gene>
<accession>A0ACC0HD87</accession>
<evidence type="ECO:0000313" key="2">
    <source>
        <dbReference type="Proteomes" id="UP001060215"/>
    </source>
</evidence>
<sequence length="240" mass="26195">MELDEESDSPDFSGDSNDVGASEMAAMMNSAHLNATGSGSKRKHSSGNALQNKRISGAEALAGSMDELLNSVKTQSKELTVNHVVGGHSVTMGQAVGRLYEIQGLAPEDELLHFGVMLMEVPNNREMVMSIPTDEGIIGWLRAKKRDKDRSGGVTLAIELLVEDGLGMGRASLHFNINWTIIAMFVDFSNAPEYRYPDMRDREDLAALDDAMMPGDEDVEMAQLRARIRAELVGLWRNAG</sequence>
<evidence type="ECO:0000313" key="1">
    <source>
        <dbReference type="EMBL" id="KAI8011309.1"/>
    </source>
</evidence>
<dbReference type="EMBL" id="CM045762">
    <property type="protein sequence ID" value="KAI8011309.1"/>
    <property type="molecule type" value="Genomic_DNA"/>
</dbReference>